<feature type="compositionally biased region" description="Acidic residues" evidence="1">
    <location>
        <begin position="160"/>
        <end position="172"/>
    </location>
</feature>
<feature type="region of interest" description="Disordered" evidence="1">
    <location>
        <begin position="41"/>
        <end position="172"/>
    </location>
</feature>
<evidence type="ECO:0000313" key="2">
    <source>
        <dbReference type="EMBL" id="CAH1119241.1"/>
    </source>
</evidence>
<feature type="region of interest" description="Disordered" evidence="1">
    <location>
        <begin position="1"/>
        <end position="28"/>
    </location>
</feature>
<feature type="compositionally biased region" description="Basic and acidic residues" evidence="1">
    <location>
        <begin position="41"/>
        <end position="81"/>
    </location>
</feature>
<feature type="compositionally biased region" description="Acidic residues" evidence="1">
    <location>
        <begin position="114"/>
        <end position="153"/>
    </location>
</feature>
<reference evidence="2" key="1">
    <citation type="submission" date="2022-01" db="EMBL/GenBank/DDBJ databases">
        <authorList>
            <person name="King R."/>
        </authorList>
    </citation>
    <scope>NUCLEOTIDE SEQUENCE</scope>
</reference>
<dbReference type="EMBL" id="OU896718">
    <property type="protein sequence ID" value="CAH1119241.1"/>
    <property type="molecule type" value="Genomic_DNA"/>
</dbReference>
<dbReference type="OrthoDB" id="8193799at2759"/>
<evidence type="ECO:0000313" key="3">
    <source>
        <dbReference type="Proteomes" id="UP001153737"/>
    </source>
</evidence>
<gene>
    <name evidence="2" type="ORF">PHAECO_LOCUS2890</name>
</gene>
<proteinExistence type="predicted"/>
<sequence>MEEQGDDTALVESTVRETRAAPTDIDDLLHPGVKSAYLHTFGDHDADDGDIHGFSKKKDAKGDDGYKHFDSYHKKNSDKYGFEVQSEFGEKDKASVGVDDDEKEGHCEGCLQNDESEAQDGESEAQNEDAEAENEESEVQDGESEAQNEENESEGYTSEGAEENESDDDSYE</sequence>
<organism evidence="2 3">
    <name type="scientific">Phaedon cochleariae</name>
    <name type="common">Mustard beetle</name>
    <dbReference type="NCBI Taxonomy" id="80249"/>
    <lineage>
        <taxon>Eukaryota</taxon>
        <taxon>Metazoa</taxon>
        <taxon>Ecdysozoa</taxon>
        <taxon>Arthropoda</taxon>
        <taxon>Hexapoda</taxon>
        <taxon>Insecta</taxon>
        <taxon>Pterygota</taxon>
        <taxon>Neoptera</taxon>
        <taxon>Endopterygota</taxon>
        <taxon>Coleoptera</taxon>
        <taxon>Polyphaga</taxon>
        <taxon>Cucujiformia</taxon>
        <taxon>Chrysomeloidea</taxon>
        <taxon>Chrysomelidae</taxon>
        <taxon>Chrysomelinae</taxon>
        <taxon>Chrysomelini</taxon>
        <taxon>Phaedon</taxon>
    </lineage>
</organism>
<evidence type="ECO:0000256" key="1">
    <source>
        <dbReference type="SAM" id="MobiDB-lite"/>
    </source>
</evidence>
<dbReference type="AlphaFoldDB" id="A0A9P0DB20"/>
<keyword evidence="3" id="KW-1185">Reference proteome</keyword>
<accession>A0A9P0DB20</accession>
<reference evidence="2" key="2">
    <citation type="submission" date="2022-10" db="EMBL/GenBank/DDBJ databases">
        <authorList>
            <consortium name="ENA_rothamsted_submissions"/>
            <consortium name="culmorum"/>
            <person name="King R."/>
        </authorList>
    </citation>
    <scope>NUCLEOTIDE SEQUENCE</scope>
</reference>
<dbReference type="Proteomes" id="UP001153737">
    <property type="component" value="Chromosome 12"/>
</dbReference>
<name>A0A9P0DB20_PHACE</name>
<protein>
    <submittedName>
        <fullName evidence="2">Uncharacterized protein</fullName>
    </submittedName>
</protein>